<protein>
    <submittedName>
        <fullName evidence="6">HSP20-like chaperone</fullName>
    </submittedName>
</protein>
<dbReference type="RefSeq" id="XP_064673563.1">
    <property type="nucleotide sequence ID" value="XM_064814210.1"/>
</dbReference>
<dbReference type="EMBL" id="MU853333">
    <property type="protein sequence ID" value="KAK4115993.1"/>
    <property type="molecule type" value="Genomic_DNA"/>
</dbReference>
<dbReference type="Proteomes" id="UP001302812">
    <property type="component" value="Unassembled WGS sequence"/>
</dbReference>
<feature type="region of interest" description="Disordered" evidence="4">
    <location>
        <begin position="105"/>
        <end position="192"/>
    </location>
</feature>
<keyword evidence="7" id="KW-1185">Reference proteome</keyword>
<reference evidence="6" key="2">
    <citation type="submission" date="2023-05" db="EMBL/GenBank/DDBJ databases">
        <authorList>
            <consortium name="Lawrence Berkeley National Laboratory"/>
            <person name="Steindorff A."/>
            <person name="Hensen N."/>
            <person name="Bonometti L."/>
            <person name="Westerberg I."/>
            <person name="Brannstrom I.O."/>
            <person name="Guillou S."/>
            <person name="Cros-Aarteil S."/>
            <person name="Calhoun S."/>
            <person name="Haridas S."/>
            <person name="Kuo A."/>
            <person name="Mondo S."/>
            <person name="Pangilinan J."/>
            <person name="Riley R."/>
            <person name="Labutti K."/>
            <person name="Andreopoulos B."/>
            <person name="Lipzen A."/>
            <person name="Chen C."/>
            <person name="Yanf M."/>
            <person name="Daum C."/>
            <person name="Ng V."/>
            <person name="Clum A."/>
            <person name="Ohm R."/>
            <person name="Martin F."/>
            <person name="Silar P."/>
            <person name="Natvig D."/>
            <person name="Lalanne C."/>
            <person name="Gautier V."/>
            <person name="Ament-Velasquez S.L."/>
            <person name="Kruys A."/>
            <person name="Hutchinson M.I."/>
            <person name="Powell A.J."/>
            <person name="Barry K."/>
            <person name="Miller A.N."/>
            <person name="Grigoriev I.V."/>
            <person name="Debuchy R."/>
            <person name="Gladieux P."/>
            <person name="Thoren M.H."/>
            <person name="Johannesson H."/>
        </authorList>
    </citation>
    <scope>NUCLEOTIDE SEQUENCE</scope>
    <source>
        <strain evidence="6">CBS 508.74</strain>
    </source>
</reference>
<evidence type="ECO:0000256" key="2">
    <source>
        <dbReference type="PROSITE-ProRule" id="PRU00285"/>
    </source>
</evidence>
<organism evidence="6 7">
    <name type="scientific">Canariomyces notabilis</name>
    <dbReference type="NCBI Taxonomy" id="2074819"/>
    <lineage>
        <taxon>Eukaryota</taxon>
        <taxon>Fungi</taxon>
        <taxon>Dikarya</taxon>
        <taxon>Ascomycota</taxon>
        <taxon>Pezizomycotina</taxon>
        <taxon>Sordariomycetes</taxon>
        <taxon>Sordariomycetidae</taxon>
        <taxon>Sordariales</taxon>
        <taxon>Chaetomiaceae</taxon>
        <taxon>Canariomyces</taxon>
    </lineage>
</organism>
<gene>
    <name evidence="6" type="ORF">N656DRAFT_774176</name>
</gene>
<dbReference type="InterPro" id="IPR031107">
    <property type="entry name" value="Small_HSP"/>
</dbReference>
<dbReference type="PROSITE" id="PS01031">
    <property type="entry name" value="SHSP"/>
    <property type="match status" value="1"/>
</dbReference>
<evidence type="ECO:0000256" key="3">
    <source>
        <dbReference type="RuleBase" id="RU003616"/>
    </source>
</evidence>
<reference evidence="6" key="1">
    <citation type="journal article" date="2023" name="Mol. Phylogenet. Evol.">
        <title>Genome-scale phylogeny and comparative genomics of the fungal order Sordariales.</title>
        <authorList>
            <person name="Hensen N."/>
            <person name="Bonometti L."/>
            <person name="Westerberg I."/>
            <person name="Brannstrom I.O."/>
            <person name="Guillou S."/>
            <person name="Cros-Aarteil S."/>
            <person name="Calhoun S."/>
            <person name="Haridas S."/>
            <person name="Kuo A."/>
            <person name="Mondo S."/>
            <person name="Pangilinan J."/>
            <person name="Riley R."/>
            <person name="LaButti K."/>
            <person name="Andreopoulos B."/>
            <person name="Lipzen A."/>
            <person name="Chen C."/>
            <person name="Yan M."/>
            <person name="Daum C."/>
            <person name="Ng V."/>
            <person name="Clum A."/>
            <person name="Steindorff A."/>
            <person name="Ohm R.A."/>
            <person name="Martin F."/>
            <person name="Silar P."/>
            <person name="Natvig D.O."/>
            <person name="Lalanne C."/>
            <person name="Gautier V."/>
            <person name="Ament-Velasquez S.L."/>
            <person name="Kruys A."/>
            <person name="Hutchinson M.I."/>
            <person name="Powell A.J."/>
            <person name="Barry K."/>
            <person name="Miller A.N."/>
            <person name="Grigoriev I.V."/>
            <person name="Debuchy R."/>
            <person name="Gladieux P."/>
            <person name="Hiltunen Thoren M."/>
            <person name="Johannesson H."/>
        </authorList>
    </citation>
    <scope>NUCLEOTIDE SEQUENCE</scope>
    <source>
        <strain evidence="6">CBS 508.74</strain>
    </source>
</reference>
<dbReference type="InterPro" id="IPR008978">
    <property type="entry name" value="HSP20-like_chaperone"/>
</dbReference>
<dbReference type="SUPFAM" id="SSF49764">
    <property type="entry name" value="HSP20-like chaperones"/>
    <property type="match status" value="1"/>
</dbReference>
<dbReference type="AlphaFoldDB" id="A0AAN6TK96"/>
<comment type="caution">
    <text evidence="6">The sequence shown here is derived from an EMBL/GenBank/DDBJ whole genome shotgun (WGS) entry which is preliminary data.</text>
</comment>
<evidence type="ECO:0000313" key="7">
    <source>
        <dbReference type="Proteomes" id="UP001302812"/>
    </source>
</evidence>
<evidence type="ECO:0000259" key="5">
    <source>
        <dbReference type="PROSITE" id="PS01031"/>
    </source>
</evidence>
<feature type="compositionally biased region" description="Acidic residues" evidence="4">
    <location>
        <begin position="142"/>
        <end position="151"/>
    </location>
</feature>
<accession>A0AAN6TK96</accession>
<feature type="domain" description="SHSP" evidence="5">
    <location>
        <begin position="53"/>
        <end position="250"/>
    </location>
</feature>
<evidence type="ECO:0000313" key="6">
    <source>
        <dbReference type="EMBL" id="KAK4115993.1"/>
    </source>
</evidence>
<sequence>MFTLYPQAFCTPAADVNMSLAPLFRFLDDFDNYSREVKSAKPTRKTPSRAARSGLASFTPKFDVRETEDSYELIGELPGLERENVSIEFTEPQTIVIRGRVERSYGPDKSANATTNSSQTFGTTGATSQNQTHNSHHATVEDSPDEDDDFESISPSTTTPVATPKTTPAVAESSPAAPAQEVAKAPATTTTTKDQAKYWLWERSVGEFSRAFSFPSLVDHESVTAGLNNGILTVKVPKAKMPATRRIAIN</sequence>
<comment type="similarity">
    <text evidence="2 3">Belongs to the small heat shock protein (HSP20) family.</text>
</comment>
<dbReference type="InterPro" id="IPR002068">
    <property type="entry name" value="A-crystallin/Hsp20_dom"/>
</dbReference>
<keyword evidence="1" id="KW-0346">Stress response</keyword>
<dbReference type="CDD" id="cd06464">
    <property type="entry name" value="ACD_sHsps-like"/>
    <property type="match status" value="1"/>
</dbReference>
<dbReference type="Gene3D" id="2.60.40.790">
    <property type="match status" value="1"/>
</dbReference>
<feature type="compositionally biased region" description="Low complexity" evidence="4">
    <location>
        <begin position="152"/>
        <end position="192"/>
    </location>
</feature>
<dbReference type="Pfam" id="PF00011">
    <property type="entry name" value="HSP20"/>
    <property type="match status" value="1"/>
</dbReference>
<proteinExistence type="inferred from homology"/>
<feature type="compositionally biased region" description="Polar residues" evidence="4">
    <location>
        <begin position="111"/>
        <end position="133"/>
    </location>
</feature>
<name>A0AAN6TK96_9PEZI</name>
<evidence type="ECO:0000256" key="1">
    <source>
        <dbReference type="ARBA" id="ARBA00023016"/>
    </source>
</evidence>
<evidence type="ECO:0000256" key="4">
    <source>
        <dbReference type="SAM" id="MobiDB-lite"/>
    </source>
</evidence>
<dbReference type="GeneID" id="89938335"/>
<dbReference type="PANTHER" id="PTHR11527">
    <property type="entry name" value="HEAT-SHOCK PROTEIN 20 FAMILY MEMBER"/>
    <property type="match status" value="1"/>
</dbReference>